<dbReference type="Proteomes" id="UP000198211">
    <property type="component" value="Unassembled WGS sequence"/>
</dbReference>
<gene>
    <name evidence="6" type="ORF">PHMEG_00035547</name>
</gene>
<sequence>MRFAYFFAVIFATTLHASGMVFPVTKDSEITTENVAAPAIADTAQVDGRRQLRPVEKYTADEDEIEEERLFNRLFRWWKRKKATNWKGEEDMVNTANKKSRDNNVA</sequence>
<evidence type="ECO:0000256" key="5">
    <source>
        <dbReference type="RuleBase" id="RU367124"/>
    </source>
</evidence>
<dbReference type="Pfam" id="PF16810">
    <property type="entry name" value="RXLR"/>
    <property type="match status" value="1"/>
</dbReference>
<evidence type="ECO:0000313" key="6">
    <source>
        <dbReference type="EMBL" id="OWY94660.1"/>
    </source>
</evidence>
<evidence type="ECO:0000256" key="2">
    <source>
        <dbReference type="ARBA" id="ARBA00010400"/>
    </source>
</evidence>
<feature type="chain" id="PRO_5044959475" description="RxLR effector protein" evidence="5">
    <location>
        <begin position="20"/>
        <end position="106"/>
    </location>
</feature>
<organism evidence="6 7">
    <name type="scientific">Phytophthora megakarya</name>
    <dbReference type="NCBI Taxonomy" id="4795"/>
    <lineage>
        <taxon>Eukaryota</taxon>
        <taxon>Sar</taxon>
        <taxon>Stramenopiles</taxon>
        <taxon>Oomycota</taxon>
        <taxon>Peronosporomycetes</taxon>
        <taxon>Peronosporales</taxon>
        <taxon>Peronosporaceae</taxon>
        <taxon>Phytophthora</taxon>
    </lineage>
</organism>
<name>A0A225UNY9_9STRA</name>
<comment type="similarity">
    <text evidence="2 5">Belongs to the RxLR effector family.</text>
</comment>
<evidence type="ECO:0000256" key="4">
    <source>
        <dbReference type="ARBA" id="ARBA00022729"/>
    </source>
</evidence>
<comment type="domain">
    <text evidence="5">The RxLR-dEER motif acts to carry the protein into the host cell cytoplasm through binding to cell surface phosphatidylinositol-3-phosphate.</text>
</comment>
<keyword evidence="7" id="KW-1185">Reference proteome</keyword>
<protein>
    <recommendedName>
        <fullName evidence="5">RxLR effector protein</fullName>
    </recommendedName>
</protein>
<evidence type="ECO:0000313" key="7">
    <source>
        <dbReference type="Proteomes" id="UP000198211"/>
    </source>
</evidence>
<dbReference type="EMBL" id="NBNE01014019">
    <property type="protein sequence ID" value="OWY94660.1"/>
    <property type="molecule type" value="Genomic_DNA"/>
</dbReference>
<evidence type="ECO:0000256" key="1">
    <source>
        <dbReference type="ARBA" id="ARBA00004613"/>
    </source>
</evidence>
<dbReference type="InterPro" id="IPR031825">
    <property type="entry name" value="RXLR"/>
</dbReference>
<comment type="function">
    <text evidence="5">Effector that suppresses plant defense responses during pathogen infection.</text>
</comment>
<accession>A0A225UNY9</accession>
<feature type="signal peptide" evidence="5">
    <location>
        <begin position="1"/>
        <end position="19"/>
    </location>
</feature>
<dbReference type="AlphaFoldDB" id="A0A225UNY9"/>
<comment type="subcellular location">
    <subcellularLocation>
        <location evidence="1 5">Secreted</location>
    </subcellularLocation>
</comment>
<reference evidence="7" key="1">
    <citation type="submission" date="2017-03" db="EMBL/GenBank/DDBJ databases">
        <title>Phytopthora megakarya and P. palmivora, two closely related causual agents of cacao black pod achieved similar genome size and gene model numbers by different mechanisms.</title>
        <authorList>
            <person name="Ali S."/>
            <person name="Shao J."/>
            <person name="Larry D.J."/>
            <person name="Kronmiller B."/>
            <person name="Shen D."/>
            <person name="Strem M.D."/>
            <person name="Melnick R.L."/>
            <person name="Guiltinan M.J."/>
            <person name="Tyler B.M."/>
            <person name="Meinhardt L.W."/>
            <person name="Bailey B.A."/>
        </authorList>
    </citation>
    <scope>NUCLEOTIDE SEQUENCE [LARGE SCALE GENOMIC DNA]</scope>
    <source>
        <strain evidence="7">zdho120</strain>
    </source>
</reference>
<proteinExistence type="inferred from homology"/>
<keyword evidence="3 5" id="KW-0964">Secreted</keyword>
<keyword evidence="4 5" id="KW-0732">Signal</keyword>
<evidence type="ECO:0000256" key="3">
    <source>
        <dbReference type="ARBA" id="ARBA00022525"/>
    </source>
</evidence>
<comment type="caution">
    <text evidence="6">The sequence shown here is derived from an EMBL/GenBank/DDBJ whole genome shotgun (WGS) entry which is preliminary data.</text>
</comment>